<protein>
    <submittedName>
        <fullName evidence="1">Uncharacterized protein</fullName>
    </submittedName>
</protein>
<dbReference type="GO" id="GO:0003676">
    <property type="term" value="F:nucleic acid binding"/>
    <property type="evidence" value="ECO:0007669"/>
    <property type="project" value="InterPro"/>
</dbReference>
<name>A0A812DUR1_ACAPH</name>
<accession>A0A812DUR1</accession>
<dbReference type="AlphaFoldDB" id="A0A812DUR1"/>
<reference evidence="1" key="1">
    <citation type="submission" date="2021-01" db="EMBL/GenBank/DDBJ databases">
        <authorList>
            <person name="Li R."/>
            <person name="Bekaert M."/>
        </authorList>
    </citation>
    <scope>NUCLEOTIDE SEQUENCE</scope>
    <source>
        <strain evidence="1">Farmed</strain>
    </source>
</reference>
<proteinExistence type="predicted"/>
<dbReference type="Proteomes" id="UP000597762">
    <property type="component" value="Unassembled WGS sequence"/>
</dbReference>
<dbReference type="InterPro" id="IPR036397">
    <property type="entry name" value="RNaseH_sf"/>
</dbReference>
<dbReference type="OrthoDB" id="10065579at2759"/>
<dbReference type="Gene3D" id="3.30.420.10">
    <property type="entry name" value="Ribonuclease H-like superfamily/Ribonuclease H"/>
    <property type="match status" value="1"/>
</dbReference>
<gene>
    <name evidence="1" type="ORF">SPHA_60201</name>
</gene>
<organism evidence="1 2">
    <name type="scientific">Acanthosepion pharaonis</name>
    <name type="common">Pharaoh cuttlefish</name>
    <name type="synonym">Sepia pharaonis</name>
    <dbReference type="NCBI Taxonomy" id="158019"/>
    <lineage>
        <taxon>Eukaryota</taxon>
        <taxon>Metazoa</taxon>
        <taxon>Spiralia</taxon>
        <taxon>Lophotrochozoa</taxon>
        <taxon>Mollusca</taxon>
        <taxon>Cephalopoda</taxon>
        <taxon>Coleoidea</taxon>
        <taxon>Decapodiformes</taxon>
        <taxon>Sepiida</taxon>
        <taxon>Sepiina</taxon>
        <taxon>Sepiidae</taxon>
        <taxon>Acanthosepion</taxon>
    </lineage>
</organism>
<keyword evidence="2" id="KW-1185">Reference proteome</keyword>
<dbReference type="EMBL" id="CAHIKZ030004174">
    <property type="protein sequence ID" value="CAE1308295.1"/>
    <property type="molecule type" value="Genomic_DNA"/>
</dbReference>
<comment type="caution">
    <text evidence="1">The sequence shown here is derived from an EMBL/GenBank/DDBJ whole genome shotgun (WGS) entry which is preliminary data.</text>
</comment>
<sequence>MYALACDFVTQVHAYHFFFRHAVLGFENSSPHNQTVNRELHCDILRRLRKDVRRKQPDLWRRKELDSVRRQCLHPPPSPTSLHSRVSSQTKYKIVSLPHLPYSPNLAPVDLHLFSKLKMQLGERRRSSTRLRKTTFRLGSKKRQERWDRCIAAQGDYFEGDNVKT</sequence>
<evidence type="ECO:0000313" key="2">
    <source>
        <dbReference type="Proteomes" id="UP000597762"/>
    </source>
</evidence>
<evidence type="ECO:0000313" key="1">
    <source>
        <dbReference type="EMBL" id="CAE1308295.1"/>
    </source>
</evidence>